<proteinExistence type="predicted"/>
<keyword evidence="2" id="KW-1185">Reference proteome</keyword>
<evidence type="ECO:0000313" key="2">
    <source>
        <dbReference type="Proteomes" id="UP000466683"/>
    </source>
</evidence>
<protein>
    <submittedName>
        <fullName evidence="1">Uncharacterized protein</fullName>
    </submittedName>
</protein>
<sequence>MEFDNGTIVAAPAGAAPIPLSTTPPAATSVTTLLMRQPIAASRPLDVSVRNYWHNSHVEKR</sequence>
<accession>A0ABM7IT01</accession>
<organism evidence="1 2">
    <name type="scientific">Mycolicibacterium boenickei</name>
    <dbReference type="NCBI Taxonomy" id="146017"/>
    <lineage>
        <taxon>Bacteria</taxon>
        <taxon>Bacillati</taxon>
        <taxon>Actinomycetota</taxon>
        <taxon>Actinomycetes</taxon>
        <taxon>Mycobacteriales</taxon>
        <taxon>Mycobacteriaceae</taxon>
        <taxon>Mycolicibacterium</taxon>
    </lineage>
</organism>
<reference evidence="1 2" key="1">
    <citation type="journal article" date="2019" name="Emerg. Microbes Infect.">
        <title>Comprehensive subspecies identification of 175 nontuberculous mycobacteria species based on 7547 genomic profiles.</title>
        <authorList>
            <person name="Matsumoto Y."/>
            <person name="Kinjo T."/>
            <person name="Motooka D."/>
            <person name="Nabeya D."/>
            <person name="Jung N."/>
            <person name="Uechi K."/>
            <person name="Horii T."/>
            <person name="Iida T."/>
            <person name="Fujita J."/>
            <person name="Nakamura S."/>
        </authorList>
    </citation>
    <scope>NUCLEOTIDE SEQUENCE [LARGE SCALE GENOMIC DNA]</scope>
    <source>
        <strain evidence="1 2">JCM 15653</strain>
    </source>
</reference>
<evidence type="ECO:0000313" key="1">
    <source>
        <dbReference type="EMBL" id="BBX89932.1"/>
    </source>
</evidence>
<gene>
    <name evidence="1" type="ORF">MBOE_15810</name>
</gene>
<dbReference type="EMBL" id="AP022579">
    <property type="protein sequence ID" value="BBX89932.1"/>
    <property type="molecule type" value="Genomic_DNA"/>
</dbReference>
<name>A0ABM7IT01_9MYCO</name>
<dbReference type="Proteomes" id="UP000466683">
    <property type="component" value="Chromosome"/>
</dbReference>